<feature type="domain" description="WW" evidence="2">
    <location>
        <begin position="253"/>
        <end position="280"/>
    </location>
</feature>
<dbReference type="EMBL" id="CM003157">
    <property type="protein sequence ID" value="KIS66550.1"/>
    <property type="molecule type" value="Genomic_DNA"/>
</dbReference>
<feature type="compositionally biased region" description="Polar residues" evidence="1">
    <location>
        <begin position="140"/>
        <end position="155"/>
    </location>
</feature>
<keyword evidence="4" id="KW-1185">Reference proteome</keyword>
<dbReference type="OrthoDB" id="437889at2759"/>
<evidence type="ECO:0000256" key="1">
    <source>
        <dbReference type="SAM" id="MobiDB-lite"/>
    </source>
</evidence>
<dbReference type="VEuPathDB" id="FungiDB:UMAG_05541"/>
<dbReference type="Proteomes" id="UP000000561">
    <property type="component" value="Chromosome 18"/>
</dbReference>
<organism evidence="3 4">
    <name type="scientific">Mycosarcoma maydis</name>
    <name type="common">Corn smut fungus</name>
    <name type="synonym">Ustilago maydis</name>
    <dbReference type="NCBI Taxonomy" id="5270"/>
    <lineage>
        <taxon>Eukaryota</taxon>
        <taxon>Fungi</taxon>
        <taxon>Dikarya</taxon>
        <taxon>Basidiomycota</taxon>
        <taxon>Ustilaginomycotina</taxon>
        <taxon>Ustilaginomycetes</taxon>
        <taxon>Ustilaginales</taxon>
        <taxon>Ustilaginaceae</taxon>
        <taxon>Mycosarcoma</taxon>
    </lineage>
</organism>
<sequence>MQSRWSFGSTLSFHSVCSCLHDTGSRTAPTHRDACCAFGTPRSSVQRYVQEQVANHLQSKQPHPEPDKVDLVSLKSARWPADPMCASSSSVSCSVDVHRASQSRSGTGACLALWQQRATPHTDDASPMTLREPAGERDGGSTSESGSVATTFCNDPSNSTRTSTAPSTRRRAACMHVDKQRAHSTDTAEPLGGSVHTSSACKRTDWGANFWCVVTDPYSPLNTFFANPQTGECTWTLPAGTIVVAPNKDGEWWELIDDESGHEYYYHTRTEQSRWTRPAKSQGIVIPMAKIQKSAHTSEPNSQAKPSKDDVLEPRFVQDQHMFVLQEQQDHAKPITTPLRPRTKSLPKSVHCLQKREAGCALTQRVPQRQGRVEHESQLNRLEDTQAEQAEHAKQAEELVRKASYRILLRDQKMLENARQMSRALFGRGGCEISSATSRDARHEQRRASETADSSRRALSSRLDRLRDAIDDADAVAPACARDRDRSDTSVISGAPAGEAAISSGTIQKLGKGLAFKLNTSCSSPGSTVRSHIAPSVRFISAHPNPRHPPPLHFTPTQLTTALLDTPLLSNHAPVHHEHSLTRVLSPTPTALPNQRANTRPNLRAKLAYIFACFAPYRPSKCQAI</sequence>
<feature type="region of interest" description="Disordered" evidence="1">
    <location>
        <begin position="434"/>
        <end position="459"/>
    </location>
</feature>
<dbReference type="eggNOG" id="ENOG502RSCA">
    <property type="taxonomic scope" value="Eukaryota"/>
</dbReference>
<dbReference type="GeneID" id="23565402"/>
<dbReference type="InParanoid" id="A0A0D1DVP8"/>
<dbReference type="SUPFAM" id="SSF51045">
    <property type="entry name" value="WW domain"/>
    <property type="match status" value="1"/>
</dbReference>
<feature type="compositionally biased region" description="Low complexity" evidence="1">
    <location>
        <begin position="156"/>
        <end position="167"/>
    </location>
</feature>
<dbReference type="GO" id="GO:0005096">
    <property type="term" value="F:GTPase activator activity"/>
    <property type="evidence" value="ECO:0000318"/>
    <property type="project" value="GO_Central"/>
</dbReference>
<feature type="region of interest" description="Disordered" evidence="1">
    <location>
        <begin position="118"/>
        <end position="170"/>
    </location>
</feature>
<protein>
    <recommendedName>
        <fullName evidence="2">WW domain-containing protein</fullName>
    </recommendedName>
</protein>
<name>A0A0D1DVP8_MYCMD</name>
<dbReference type="InterPro" id="IPR036020">
    <property type="entry name" value="WW_dom_sf"/>
</dbReference>
<reference evidence="3 4" key="1">
    <citation type="journal article" date="2006" name="Nature">
        <title>Insights from the genome of the biotrophic fungal plant pathogen Ustilago maydis.</title>
        <authorList>
            <person name="Kamper J."/>
            <person name="Kahmann R."/>
            <person name="Bolker M."/>
            <person name="Ma L.J."/>
            <person name="Brefort T."/>
            <person name="Saville B.J."/>
            <person name="Banuett F."/>
            <person name="Kronstad J.W."/>
            <person name="Gold S.E."/>
            <person name="Muller O."/>
            <person name="Perlin M.H."/>
            <person name="Wosten H.A."/>
            <person name="de Vries R."/>
            <person name="Ruiz-Herrera J."/>
            <person name="Reynaga-Pena C.G."/>
            <person name="Snetselaar K."/>
            <person name="McCann M."/>
            <person name="Perez-Martin J."/>
            <person name="Feldbrugge M."/>
            <person name="Basse C.W."/>
            <person name="Steinberg G."/>
            <person name="Ibeas J.I."/>
            <person name="Holloman W."/>
            <person name="Guzman P."/>
            <person name="Farman M."/>
            <person name="Stajich J.E."/>
            <person name="Sentandreu R."/>
            <person name="Gonzalez-Prieto J.M."/>
            <person name="Kennell J.C."/>
            <person name="Molina L."/>
            <person name="Schirawski J."/>
            <person name="Mendoza-Mendoza A."/>
            <person name="Greilinger D."/>
            <person name="Munch K."/>
            <person name="Rossel N."/>
            <person name="Scherer M."/>
            <person name="Vranes M."/>
            <person name="Ladendorf O."/>
            <person name="Vincon V."/>
            <person name="Fuchs U."/>
            <person name="Sandrock B."/>
            <person name="Meng S."/>
            <person name="Ho E.C."/>
            <person name="Cahill M.J."/>
            <person name="Boyce K.J."/>
            <person name="Klose J."/>
            <person name="Klosterman S.J."/>
            <person name="Deelstra H.J."/>
            <person name="Ortiz-Castellanos L."/>
            <person name="Li W."/>
            <person name="Sanchez-Alonso P."/>
            <person name="Schreier P.H."/>
            <person name="Hauser-Hahn I."/>
            <person name="Vaupel M."/>
            <person name="Koopmann E."/>
            <person name="Friedrich G."/>
            <person name="Voss H."/>
            <person name="Schluter T."/>
            <person name="Margolis J."/>
            <person name="Platt D."/>
            <person name="Swimmer C."/>
            <person name="Gnirke A."/>
            <person name="Chen F."/>
            <person name="Vysotskaia V."/>
            <person name="Mannhaupt G."/>
            <person name="Guldener U."/>
            <person name="Munsterkotter M."/>
            <person name="Haase D."/>
            <person name="Oesterheld M."/>
            <person name="Mewes H.W."/>
            <person name="Mauceli E.W."/>
            <person name="DeCaprio D."/>
            <person name="Wade C.M."/>
            <person name="Butler J."/>
            <person name="Young S."/>
            <person name="Jaffe D.B."/>
            <person name="Calvo S."/>
            <person name="Nusbaum C."/>
            <person name="Galagan J."/>
            <person name="Birren B.W."/>
        </authorList>
    </citation>
    <scope>NUCLEOTIDE SEQUENCE [LARGE SCALE GENOMIC DNA]</scope>
    <source>
        <strain evidence="4">DSM 14603 / FGSC 9021 / UM521</strain>
    </source>
</reference>
<dbReference type="Gene3D" id="2.20.70.10">
    <property type="match status" value="1"/>
</dbReference>
<proteinExistence type="predicted"/>
<dbReference type="AlphaFoldDB" id="A0A0D1DVP8"/>
<dbReference type="RefSeq" id="XP_011391853.1">
    <property type="nucleotide sequence ID" value="XM_011393551.1"/>
</dbReference>
<dbReference type="STRING" id="237631.A0A0D1DVP8"/>
<dbReference type="GO" id="GO:0005737">
    <property type="term" value="C:cytoplasm"/>
    <property type="evidence" value="ECO:0000318"/>
    <property type="project" value="GO_Central"/>
</dbReference>
<evidence type="ECO:0000259" key="2">
    <source>
        <dbReference type="PROSITE" id="PS50020"/>
    </source>
</evidence>
<feature type="compositionally biased region" description="Basic and acidic residues" evidence="1">
    <location>
        <begin position="439"/>
        <end position="459"/>
    </location>
</feature>
<dbReference type="PANTHER" id="PTHR45876">
    <property type="entry name" value="FI04035P"/>
    <property type="match status" value="1"/>
</dbReference>
<dbReference type="PROSITE" id="PS51257">
    <property type="entry name" value="PROKAR_LIPOPROTEIN"/>
    <property type="match status" value="1"/>
</dbReference>
<dbReference type="PANTHER" id="PTHR45876:SF8">
    <property type="entry name" value="FI04035P"/>
    <property type="match status" value="1"/>
</dbReference>
<evidence type="ECO:0000313" key="3">
    <source>
        <dbReference type="EMBL" id="KIS66550.1"/>
    </source>
</evidence>
<dbReference type="InterPro" id="IPR001202">
    <property type="entry name" value="WW_dom"/>
</dbReference>
<gene>
    <name evidence="3" type="ORF">UMAG_05541</name>
</gene>
<dbReference type="KEGG" id="uma:UMAG_05541"/>
<evidence type="ECO:0000313" key="4">
    <source>
        <dbReference type="Proteomes" id="UP000000561"/>
    </source>
</evidence>
<dbReference type="PROSITE" id="PS50020">
    <property type="entry name" value="WW_DOMAIN_2"/>
    <property type="match status" value="1"/>
</dbReference>
<accession>A0A0D1DVP8</accession>
<dbReference type="CDD" id="cd00201">
    <property type="entry name" value="WW"/>
    <property type="match status" value="1"/>
</dbReference>